<dbReference type="Gene3D" id="3.40.190.10">
    <property type="entry name" value="Periplasmic binding protein-like II"/>
    <property type="match status" value="2"/>
</dbReference>
<accession>A0AA37RZU4</accession>
<keyword evidence="4" id="KW-0804">Transcription</keyword>
<evidence type="ECO:0000256" key="4">
    <source>
        <dbReference type="ARBA" id="ARBA00023163"/>
    </source>
</evidence>
<comment type="similarity">
    <text evidence="1">Belongs to the LysR transcriptional regulatory family.</text>
</comment>
<reference evidence="6" key="2">
    <citation type="submission" date="2023-01" db="EMBL/GenBank/DDBJ databases">
        <title>Draft genome sequence of Paraferrimonas sedimenticola strain NBRC 101628.</title>
        <authorList>
            <person name="Sun Q."/>
            <person name="Mori K."/>
        </authorList>
    </citation>
    <scope>NUCLEOTIDE SEQUENCE</scope>
    <source>
        <strain evidence="6">NBRC 101628</strain>
    </source>
</reference>
<comment type="caution">
    <text evidence="6">The sequence shown here is derived from an EMBL/GenBank/DDBJ whole genome shotgun (WGS) entry which is preliminary data.</text>
</comment>
<dbReference type="Pfam" id="PF03466">
    <property type="entry name" value="LysR_substrate"/>
    <property type="match status" value="1"/>
</dbReference>
<dbReference type="PROSITE" id="PS50931">
    <property type="entry name" value="HTH_LYSR"/>
    <property type="match status" value="1"/>
</dbReference>
<sequence>MVELRHLKTLIALKESGSLAAAAGKRFVTQSALSHQIKELETRINAPLFIRKSKPLRFTPEGQKLVDLAECILPMVAKEEAQLKLGLDKVEQKLTIGVACFSCYRWLQPVIEAFSQRYPDIKVELTAKYQFESLQALENGDVDLVITSDSRPSDAVKYQHLFDYDLELMMSPRHPLAQKAFIKPQDLEGETLISYPVPLQKLDLVSQFMAPSGVVPGPQKQCELTMMLLQRVASGDGVCALPAWSKHDGMGMHLTSRQLGTEGLQRPLYAALPQSAVLNAATKELLELVCAHAVQAEKQRAA</sequence>
<evidence type="ECO:0000256" key="3">
    <source>
        <dbReference type="ARBA" id="ARBA00023125"/>
    </source>
</evidence>
<dbReference type="RefSeq" id="WP_095504451.1">
    <property type="nucleotide sequence ID" value="NZ_BSNC01000019.1"/>
</dbReference>
<evidence type="ECO:0000256" key="2">
    <source>
        <dbReference type="ARBA" id="ARBA00023015"/>
    </source>
</evidence>
<dbReference type="EMBL" id="BSNC01000019">
    <property type="protein sequence ID" value="GLP98123.1"/>
    <property type="molecule type" value="Genomic_DNA"/>
</dbReference>
<dbReference type="InterPro" id="IPR005119">
    <property type="entry name" value="LysR_subst-bd"/>
</dbReference>
<dbReference type="PRINTS" id="PR00039">
    <property type="entry name" value="HTHLYSR"/>
</dbReference>
<evidence type="ECO:0000259" key="5">
    <source>
        <dbReference type="PROSITE" id="PS50931"/>
    </source>
</evidence>
<name>A0AA37RZU4_9GAMM</name>
<dbReference type="InterPro" id="IPR000847">
    <property type="entry name" value="LysR_HTH_N"/>
</dbReference>
<reference evidence="6" key="1">
    <citation type="journal article" date="2014" name="Int. J. Syst. Evol. Microbiol.">
        <title>Complete genome sequence of Corynebacterium casei LMG S-19264T (=DSM 44701T), isolated from a smear-ripened cheese.</title>
        <authorList>
            <consortium name="US DOE Joint Genome Institute (JGI-PGF)"/>
            <person name="Walter F."/>
            <person name="Albersmeier A."/>
            <person name="Kalinowski J."/>
            <person name="Ruckert C."/>
        </authorList>
    </citation>
    <scope>NUCLEOTIDE SEQUENCE</scope>
    <source>
        <strain evidence="6">NBRC 101628</strain>
    </source>
</reference>
<dbReference type="GO" id="GO:0003700">
    <property type="term" value="F:DNA-binding transcription factor activity"/>
    <property type="evidence" value="ECO:0007669"/>
    <property type="project" value="InterPro"/>
</dbReference>
<protein>
    <submittedName>
        <fullName evidence="6">LysR family transcriptional regulator</fullName>
    </submittedName>
</protein>
<evidence type="ECO:0000313" key="7">
    <source>
        <dbReference type="Proteomes" id="UP001161422"/>
    </source>
</evidence>
<gene>
    <name evidence="6" type="primary">metR</name>
    <name evidence="6" type="ORF">GCM10007895_34300</name>
</gene>
<dbReference type="Pfam" id="PF00126">
    <property type="entry name" value="HTH_1"/>
    <property type="match status" value="1"/>
</dbReference>
<organism evidence="6 7">
    <name type="scientific">Paraferrimonas sedimenticola</name>
    <dbReference type="NCBI Taxonomy" id="375674"/>
    <lineage>
        <taxon>Bacteria</taxon>
        <taxon>Pseudomonadati</taxon>
        <taxon>Pseudomonadota</taxon>
        <taxon>Gammaproteobacteria</taxon>
        <taxon>Alteromonadales</taxon>
        <taxon>Ferrimonadaceae</taxon>
        <taxon>Paraferrimonas</taxon>
    </lineage>
</organism>
<dbReference type="AlphaFoldDB" id="A0AA37RZU4"/>
<dbReference type="GO" id="GO:0003677">
    <property type="term" value="F:DNA binding"/>
    <property type="evidence" value="ECO:0007669"/>
    <property type="project" value="UniProtKB-KW"/>
</dbReference>
<keyword evidence="2" id="KW-0805">Transcription regulation</keyword>
<dbReference type="InterPro" id="IPR050950">
    <property type="entry name" value="HTH-type_LysR_regulators"/>
</dbReference>
<dbReference type="SUPFAM" id="SSF46785">
    <property type="entry name" value="Winged helix' DNA-binding domain"/>
    <property type="match status" value="1"/>
</dbReference>
<keyword evidence="3" id="KW-0238">DNA-binding</keyword>
<dbReference type="SUPFAM" id="SSF53850">
    <property type="entry name" value="Periplasmic binding protein-like II"/>
    <property type="match status" value="1"/>
</dbReference>
<dbReference type="InterPro" id="IPR036388">
    <property type="entry name" value="WH-like_DNA-bd_sf"/>
</dbReference>
<proteinExistence type="inferred from homology"/>
<keyword evidence="7" id="KW-1185">Reference proteome</keyword>
<feature type="domain" description="HTH lysR-type" evidence="5">
    <location>
        <begin position="2"/>
        <end position="59"/>
    </location>
</feature>
<evidence type="ECO:0000256" key="1">
    <source>
        <dbReference type="ARBA" id="ARBA00009437"/>
    </source>
</evidence>
<dbReference type="Gene3D" id="1.10.10.10">
    <property type="entry name" value="Winged helix-like DNA-binding domain superfamily/Winged helix DNA-binding domain"/>
    <property type="match status" value="1"/>
</dbReference>
<dbReference type="Proteomes" id="UP001161422">
    <property type="component" value="Unassembled WGS sequence"/>
</dbReference>
<dbReference type="PANTHER" id="PTHR30419">
    <property type="entry name" value="HTH-TYPE TRANSCRIPTIONAL REGULATOR YBHD"/>
    <property type="match status" value="1"/>
</dbReference>
<dbReference type="InterPro" id="IPR036390">
    <property type="entry name" value="WH_DNA-bd_sf"/>
</dbReference>
<evidence type="ECO:0000313" key="6">
    <source>
        <dbReference type="EMBL" id="GLP98123.1"/>
    </source>
</evidence>
<dbReference type="GO" id="GO:0005829">
    <property type="term" value="C:cytosol"/>
    <property type="evidence" value="ECO:0007669"/>
    <property type="project" value="TreeGrafter"/>
</dbReference>